<accession>A0ABP9E3F3</accession>
<evidence type="ECO:0000313" key="2">
    <source>
        <dbReference type="Proteomes" id="UP001501323"/>
    </source>
</evidence>
<dbReference type="Proteomes" id="UP001501323">
    <property type="component" value="Unassembled WGS sequence"/>
</dbReference>
<dbReference type="EMBL" id="BAABJY010000002">
    <property type="protein sequence ID" value="GAA4868176.1"/>
    <property type="molecule type" value="Genomic_DNA"/>
</dbReference>
<protein>
    <recommendedName>
        <fullName evidence="3">Zinc ribbon domain-containing protein</fullName>
    </recommendedName>
</protein>
<keyword evidence="2" id="KW-1185">Reference proteome</keyword>
<gene>
    <name evidence="1" type="ORF">GCM10023332_20850</name>
</gene>
<evidence type="ECO:0008006" key="3">
    <source>
        <dbReference type="Google" id="ProtNLM"/>
    </source>
</evidence>
<comment type="caution">
    <text evidence="1">The sequence shown here is derived from an EMBL/GenBank/DDBJ whole genome shotgun (WGS) entry which is preliminary data.</text>
</comment>
<name>A0ABP9E3F3_9GAMM</name>
<reference evidence="2" key="1">
    <citation type="journal article" date="2019" name="Int. J. Syst. Evol. Microbiol.">
        <title>The Global Catalogue of Microorganisms (GCM) 10K type strain sequencing project: providing services to taxonomists for standard genome sequencing and annotation.</title>
        <authorList>
            <consortium name="The Broad Institute Genomics Platform"/>
            <consortium name="The Broad Institute Genome Sequencing Center for Infectious Disease"/>
            <person name="Wu L."/>
            <person name="Ma J."/>
        </authorList>
    </citation>
    <scope>NUCLEOTIDE SEQUENCE [LARGE SCALE GENOMIC DNA]</scope>
    <source>
        <strain evidence="2">JCM 18392</strain>
    </source>
</reference>
<sequence length="127" mass="13503">MNARSGAAGATRTCPHCKTTILESASICPSCRHYLRFDSTESAATAPGAAEATTALQVEGTIRHPADGGAWEYCVVLTIRDDEGNEFAHQVVGVGAMHAGDERTFSLAVEVARTTDMRRAGKRGTRH</sequence>
<evidence type="ECO:0000313" key="1">
    <source>
        <dbReference type="EMBL" id="GAA4868176.1"/>
    </source>
</evidence>
<organism evidence="1 2">
    <name type="scientific">Luteimonas vadosa</name>
    <dbReference type="NCBI Taxonomy" id="1165507"/>
    <lineage>
        <taxon>Bacteria</taxon>
        <taxon>Pseudomonadati</taxon>
        <taxon>Pseudomonadota</taxon>
        <taxon>Gammaproteobacteria</taxon>
        <taxon>Lysobacterales</taxon>
        <taxon>Lysobacteraceae</taxon>
        <taxon>Luteimonas</taxon>
    </lineage>
</organism>
<proteinExistence type="predicted"/>
<dbReference type="RefSeq" id="WP_345295422.1">
    <property type="nucleotide sequence ID" value="NZ_BAABJY010000002.1"/>
</dbReference>